<dbReference type="Proteomes" id="UP000183180">
    <property type="component" value="Unassembled WGS sequence"/>
</dbReference>
<name>A0A1H2GXI3_9ACTN</name>
<proteinExistence type="predicted"/>
<dbReference type="AlphaFoldDB" id="A0A1H2GXI3"/>
<evidence type="ECO:0000313" key="2">
    <source>
        <dbReference type="Proteomes" id="UP000183180"/>
    </source>
</evidence>
<reference evidence="1 2" key="1">
    <citation type="submission" date="2016-10" db="EMBL/GenBank/DDBJ databases">
        <authorList>
            <person name="de Groot N.N."/>
        </authorList>
    </citation>
    <scope>NUCLEOTIDE SEQUENCE [LARGE SCALE GENOMIC DNA]</scope>
    <source>
        <strain evidence="1 2">DSM 44215</strain>
    </source>
</reference>
<organism evidence="1 2">
    <name type="scientific">Gordonia westfalica</name>
    <dbReference type="NCBI Taxonomy" id="158898"/>
    <lineage>
        <taxon>Bacteria</taxon>
        <taxon>Bacillati</taxon>
        <taxon>Actinomycetota</taxon>
        <taxon>Actinomycetes</taxon>
        <taxon>Mycobacteriales</taxon>
        <taxon>Gordoniaceae</taxon>
        <taxon>Gordonia</taxon>
    </lineage>
</organism>
<sequence length="133" mass="14469">MIGRCRSVVCWYPLNCGSPPTCFHADSPKGVPNVPGQYNYSLVDIPVGLLAWILDKFFEWTETVDSPFETLSGTAFLRTIACELLRAVRIGFAMPASGALAELLVDRGNDADLVEAFLPRSRGEVSDPAQSFG</sequence>
<gene>
    <name evidence="1" type="ORF">SAMN04488548_134163</name>
</gene>
<dbReference type="Gene3D" id="3.40.50.1820">
    <property type="entry name" value="alpha/beta hydrolase"/>
    <property type="match status" value="1"/>
</dbReference>
<dbReference type="InterPro" id="IPR029058">
    <property type="entry name" value="AB_hydrolase_fold"/>
</dbReference>
<evidence type="ECO:0000313" key="1">
    <source>
        <dbReference type="EMBL" id="SDU24357.1"/>
    </source>
</evidence>
<accession>A0A1H2GXI3</accession>
<dbReference type="EMBL" id="FNLM01000034">
    <property type="protein sequence ID" value="SDU24357.1"/>
    <property type="molecule type" value="Genomic_DNA"/>
</dbReference>
<protein>
    <submittedName>
        <fullName evidence="1">Uncharacterized protein</fullName>
    </submittedName>
</protein>
<dbReference type="STRING" id="158898.SAMN04488548_134163"/>